<dbReference type="Proteomes" id="UP001147760">
    <property type="component" value="Unassembled WGS sequence"/>
</dbReference>
<dbReference type="PROSITE" id="PS00061">
    <property type="entry name" value="ADH_SHORT"/>
    <property type="match status" value="1"/>
</dbReference>
<dbReference type="PRINTS" id="PR00081">
    <property type="entry name" value="GDHRDH"/>
</dbReference>
<accession>A0A9W9X016</accession>
<organism evidence="5 6">
    <name type="scientific">Penicillium desertorum</name>
    <dbReference type="NCBI Taxonomy" id="1303715"/>
    <lineage>
        <taxon>Eukaryota</taxon>
        <taxon>Fungi</taxon>
        <taxon>Dikarya</taxon>
        <taxon>Ascomycota</taxon>
        <taxon>Pezizomycotina</taxon>
        <taxon>Eurotiomycetes</taxon>
        <taxon>Eurotiomycetidae</taxon>
        <taxon>Eurotiales</taxon>
        <taxon>Aspergillaceae</taxon>
        <taxon>Penicillium</taxon>
    </lineage>
</organism>
<dbReference type="SUPFAM" id="SSF51735">
    <property type="entry name" value="NAD(P)-binding Rossmann-fold domains"/>
    <property type="match status" value="1"/>
</dbReference>
<comment type="caution">
    <text evidence="5">The sequence shown here is derived from an EMBL/GenBank/DDBJ whole genome shotgun (WGS) entry which is preliminary data.</text>
</comment>
<dbReference type="InterPro" id="IPR020904">
    <property type="entry name" value="Sc_DH/Rdtase_CS"/>
</dbReference>
<evidence type="ECO:0000313" key="5">
    <source>
        <dbReference type="EMBL" id="KAJ5479311.1"/>
    </source>
</evidence>
<evidence type="ECO:0000256" key="1">
    <source>
        <dbReference type="ARBA" id="ARBA00006484"/>
    </source>
</evidence>
<evidence type="ECO:0000313" key="6">
    <source>
        <dbReference type="Proteomes" id="UP001147760"/>
    </source>
</evidence>
<dbReference type="OrthoDB" id="2102561at2759"/>
<protein>
    <recommendedName>
        <fullName evidence="7">NADPH-dependent 1-acyldihydroxyacetone phosphate reductase</fullName>
    </recommendedName>
</protein>
<keyword evidence="6" id="KW-1185">Reference proteome</keyword>
<reference evidence="5" key="2">
    <citation type="journal article" date="2023" name="IMA Fungus">
        <title>Comparative genomic study of the Penicillium genus elucidates a diverse pangenome and 15 lateral gene transfer events.</title>
        <authorList>
            <person name="Petersen C."/>
            <person name="Sorensen T."/>
            <person name="Nielsen M.R."/>
            <person name="Sondergaard T.E."/>
            <person name="Sorensen J.L."/>
            <person name="Fitzpatrick D.A."/>
            <person name="Frisvad J.C."/>
            <person name="Nielsen K.L."/>
        </authorList>
    </citation>
    <scope>NUCLEOTIDE SEQUENCE</scope>
    <source>
        <strain evidence="5">IBT 17660</strain>
    </source>
</reference>
<name>A0A9W9X016_9EURO</name>
<gene>
    <name evidence="5" type="ORF">N7530_004820</name>
</gene>
<dbReference type="GO" id="GO:0000140">
    <property type="term" value="F:acylglycerone-phosphate reductase (NADP+) activity"/>
    <property type="evidence" value="ECO:0007669"/>
    <property type="project" value="TreeGrafter"/>
</dbReference>
<dbReference type="GO" id="GO:0005811">
    <property type="term" value="C:lipid droplet"/>
    <property type="evidence" value="ECO:0007669"/>
    <property type="project" value="TreeGrafter"/>
</dbReference>
<keyword evidence="3" id="KW-0560">Oxidoreductase</keyword>
<dbReference type="PRINTS" id="PR00080">
    <property type="entry name" value="SDRFAMILY"/>
</dbReference>
<evidence type="ECO:0000256" key="3">
    <source>
        <dbReference type="ARBA" id="ARBA00023002"/>
    </source>
</evidence>
<dbReference type="GO" id="GO:0004806">
    <property type="term" value="F:triacylglycerol lipase activity"/>
    <property type="evidence" value="ECO:0007669"/>
    <property type="project" value="TreeGrafter"/>
</dbReference>
<dbReference type="PANTHER" id="PTHR44169:SF6">
    <property type="entry name" value="NADPH-DEPENDENT 1-ACYLDIHYDROXYACETONE PHOSPHATE REDUCTASE"/>
    <property type="match status" value="1"/>
</dbReference>
<dbReference type="PANTHER" id="PTHR44169">
    <property type="entry name" value="NADPH-DEPENDENT 1-ACYLDIHYDROXYACETONE PHOSPHATE REDUCTASE"/>
    <property type="match status" value="1"/>
</dbReference>
<dbReference type="GO" id="GO:0006654">
    <property type="term" value="P:phosphatidic acid biosynthetic process"/>
    <property type="evidence" value="ECO:0007669"/>
    <property type="project" value="TreeGrafter"/>
</dbReference>
<dbReference type="GO" id="GO:0005783">
    <property type="term" value="C:endoplasmic reticulum"/>
    <property type="evidence" value="ECO:0007669"/>
    <property type="project" value="TreeGrafter"/>
</dbReference>
<keyword evidence="2" id="KW-0521">NADP</keyword>
<dbReference type="InterPro" id="IPR036291">
    <property type="entry name" value="NAD(P)-bd_dom_sf"/>
</dbReference>
<proteinExistence type="inferred from homology"/>
<reference evidence="5" key="1">
    <citation type="submission" date="2022-12" db="EMBL/GenBank/DDBJ databases">
        <authorList>
            <person name="Petersen C."/>
        </authorList>
    </citation>
    <scope>NUCLEOTIDE SEQUENCE</scope>
    <source>
        <strain evidence="5">IBT 17660</strain>
    </source>
</reference>
<dbReference type="AlphaFoldDB" id="A0A9W9X016"/>
<comment type="similarity">
    <text evidence="1 4">Belongs to the short-chain dehydrogenases/reductases (SDR) family.</text>
</comment>
<evidence type="ECO:0000256" key="2">
    <source>
        <dbReference type="ARBA" id="ARBA00022857"/>
    </source>
</evidence>
<dbReference type="InterPro" id="IPR002347">
    <property type="entry name" value="SDR_fam"/>
</dbReference>
<sequence>MASSSKRSILITGCSPGGVGHALALEFHSHGMRVFATARSTNSLSELAQKDIETFALDVTSSESIAALRDEVSKRTGGKLDMLFNNAGSMYEAPAIEADPARIRGMFDTNVFGLFDMVSAFTPLLLASTSNSATPPVIINTSSVLARLPFAFSAAYNASKAAVASYSDTLRIELGPLGIKVVTLFMGEVSTNLISPDSISFGPESIYTVALDGIREWSRNHARNSMRPEAFAKQVVQAILAKNSRSGKGEVLWKGTNAWVIWLLNLVGWRYMLENVAKKMVGLEKKEVRKSVLDKARKTWSKEMVQESQ</sequence>
<evidence type="ECO:0000256" key="4">
    <source>
        <dbReference type="RuleBase" id="RU000363"/>
    </source>
</evidence>
<dbReference type="GO" id="GO:0019433">
    <property type="term" value="P:triglyceride catabolic process"/>
    <property type="evidence" value="ECO:0007669"/>
    <property type="project" value="TreeGrafter"/>
</dbReference>
<dbReference type="EMBL" id="JAPWDO010000003">
    <property type="protein sequence ID" value="KAJ5479311.1"/>
    <property type="molecule type" value="Genomic_DNA"/>
</dbReference>
<dbReference type="CDD" id="cd05374">
    <property type="entry name" value="17beta-HSD-like_SDR_c"/>
    <property type="match status" value="1"/>
</dbReference>
<dbReference type="Gene3D" id="3.40.50.720">
    <property type="entry name" value="NAD(P)-binding Rossmann-like Domain"/>
    <property type="match status" value="1"/>
</dbReference>
<dbReference type="Pfam" id="PF00106">
    <property type="entry name" value="adh_short"/>
    <property type="match status" value="1"/>
</dbReference>
<evidence type="ECO:0008006" key="7">
    <source>
        <dbReference type="Google" id="ProtNLM"/>
    </source>
</evidence>